<dbReference type="AlphaFoldDB" id="A0A9W8DSB9"/>
<protein>
    <recommendedName>
        <fullName evidence="3 7">ER membrane protein complex subunit 3</fullName>
    </recommendedName>
</protein>
<evidence type="ECO:0000256" key="8">
    <source>
        <dbReference type="SAM" id="Phobius"/>
    </source>
</evidence>
<dbReference type="PANTHER" id="PTHR13116:SF5">
    <property type="entry name" value="ER MEMBRANE PROTEIN COMPLEX SUBUNIT 3"/>
    <property type="match status" value="1"/>
</dbReference>
<accession>A0A9W8DSB9</accession>
<dbReference type="Pfam" id="PF01956">
    <property type="entry name" value="EMC3_TMCO1"/>
    <property type="match status" value="1"/>
</dbReference>
<dbReference type="SMART" id="SM01415">
    <property type="entry name" value="DUF106"/>
    <property type="match status" value="1"/>
</dbReference>
<evidence type="ECO:0000256" key="2">
    <source>
        <dbReference type="ARBA" id="ARBA00005376"/>
    </source>
</evidence>
<feature type="transmembrane region" description="Helical" evidence="8">
    <location>
        <begin position="179"/>
        <end position="197"/>
    </location>
</feature>
<feature type="transmembrane region" description="Helical" evidence="8">
    <location>
        <begin position="126"/>
        <end position="148"/>
    </location>
</feature>
<evidence type="ECO:0000256" key="4">
    <source>
        <dbReference type="ARBA" id="ARBA00022692"/>
    </source>
</evidence>
<dbReference type="PIRSF" id="PIRSF010045">
    <property type="entry name" value="DUF850_TM_euk"/>
    <property type="match status" value="1"/>
</dbReference>
<reference evidence="9" key="1">
    <citation type="submission" date="2022-07" db="EMBL/GenBank/DDBJ databases">
        <title>Phylogenomic reconstructions and comparative analyses of Kickxellomycotina fungi.</title>
        <authorList>
            <person name="Reynolds N.K."/>
            <person name="Stajich J.E."/>
            <person name="Barry K."/>
            <person name="Grigoriev I.V."/>
            <person name="Crous P."/>
            <person name="Smith M.E."/>
        </authorList>
    </citation>
    <scope>NUCLEOTIDE SEQUENCE</scope>
    <source>
        <strain evidence="9">RSA 861</strain>
    </source>
</reference>
<keyword evidence="10" id="KW-1185">Reference proteome</keyword>
<sequence>MADTTQQMFLDPAIRDWVLIPITIVMVLVGVLRHQMTLLLSGKPKTPALPAVRETKALMRGNILVRHHDFIPYSAFVVRRDYLTKAFEEGQYLKNPAEKDGQSAPNPLSDPAGMEMMMDGMKKSMMSIIPQTVIMGWINFFFSGFVLIKLPFPLTVRFKSMLQAGILTPDMDVAWVSSLSWYFLNLFGLRGIFSLILGQANAADGMRDMQAMGSMGMAPGMGGGQPQNFHKLFLAEKENLDIANHRWALNDVENRLLAKYGRAPIAADKKVAAGAGKSAQSRKKSHVR</sequence>
<dbReference type="GO" id="GO:0072546">
    <property type="term" value="C:EMC complex"/>
    <property type="evidence" value="ECO:0007669"/>
    <property type="project" value="TreeGrafter"/>
</dbReference>
<dbReference type="OrthoDB" id="6745403at2759"/>
<dbReference type="PANTHER" id="PTHR13116">
    <property type="entry name" value="ER MEMBRANE PROTEIN COMPLEX SUBUNIT 3"/>
    <property type="match status" value="1"/>
</dbReference>
<evidence type="ECO:0000313" key="9">
    <source>
        <dbReference type="EMBL" id="KAJ1916309.1"/>
    </source>
</evidence>
<dbReference type="Proteomes" id="UP001150569">
    <property type="component" value="Unassembled WGS sequence"/>
</dbReference>
<evidence type="ECO:0000313" key="10">
    <source>
        <dbReference type="Proteomes" id="UP001150569"/>
    </source>
</evidence>
<keyword evidence="6 8" id="KW-0472">Membrane</keyword>
<dbReference type="InterPro" id="IPR002809">
    <property type="entry name" value="EMC3/TMCO1"/>
</dbReference>
<dbReference type="InterPro" id="IPR008568">
    <property type="entry name" value="EMC3"/>
</dbReference>
<feature type="transmembrane region" description="Helical" evidence="8">
    <location>
        <begin position="14"/>
        <end position="32"/>
    </location>
</feature>
<comment type="function">
    <text evidence="7">The EMC seems to be required for efficient folding of proteins in the endoplasmic reticulum (ER).</text>
</comment>
<keyword evidence="5 8" id="KW-1133">Transmembrane helix</keyword>
<organism evidence="9 10">
    <name type="scientific">Tieghemiomyces parasiticus</name>
    <dbReference type="NCBI Taxonomy" id="78921"/>
    <lineage>
        <taxon>Eukaryota</taxon>
        <taxon>Fungi</taxon>
        <taxon>Fungi incertae sedis</taxon>
        <taxon>Zoopagomycota</taxon>
        <taxon>Kickxellomycotina</taxon>
        <taxon>Dimargaritomycetes</taxon>
        <taxon>Dimargaritales</taxon>
        <taxon>Dimargaritaceae</taxon>
        <taxon>Tieghemiomyces</taxon>
    </lineage>
</organism>
<comment type="caution">
    <text evidence="9">The sequence shown here is derived from an EMBL/GenBank/DDBJ whole genome shotgun (WGS) entry which is preliminary data.</text>
</comment>
<evidence type="ECO:0000256" key="6">
    <source>
        <dbReference type="ARBA" id="ARBA00023136"/>
    </source>
</evidence>
<evidence type="ECO:0000256" key="1">
    <source>
        <dbReference type="ARBA" id="ARBA00004141"/>
    </source>
</evidence>
<proteinExistence type="inferred from homology"/>
<dbReference type="EMBL" id="JANBPT010000590">
    <property type="protein sequence ID" value="KAJ1916309.1"/>
    <property type="molecule type" value="Genomic_DNA"/>
</dbReference>
<comment type="subcellular location">
    <subcellularLocation>
        <location evidence="1">Membrane</location>
        <topology evidence="1">Multi-pass membrane protein</topology>
    </subcellularLocation>
</comment>
<comment type="similarity">
    <text evidence="2 7">Belongs to the EMC3 family.</text>
</comment>
<keyword evidence="4 8" id="KW-0812">Transmembrane</keyword>
<evidence type="ECO:0000256" key="5">
    <source>
        <dbReference type="ARBA" id="ARBA00022989"/>
    </source>
</evidence>
<gene>
    <name evidence="9" type="ORF">IWQ60_008149</name>
</gene>
<evidence type="ECO:0000256" key="3">
    <source>
        <dbReference type="ARBA" id="ARBA00020822"/>
    </source>
</evidence>
<name>A0A9W8DSB9_9FUNG</name>
<dbReference type="GO" id="GO:0034975">
    <property type="term" value="P:protein folding in endoplasmic reticulum"/>
    <property type="evidence" value="ECO:0007669"/>
    <property type="project" value="TreeGrafter"/>
</dbReference>
<evidence type="ECO:0000256" key="7">
    <source>
        <dbReference type="PIRNR" id="PIRNR010045"/>
    </source>
</evidence>